<keyword evidence="1" id="KW-0812">Transmembrane</keyword>
<organism evidence="2 3">
    <name type="scientific">Mycobacterium kansasii ATCC 12478</name>
    <dbReference type="NCBI Taxonomy" id="557599"/>
    <lineage>
        <taxon>Bacteria</taxon>
        <taxon>Bacillati</taxon>
        <taxon>Actinomycetota</taxon>
        <taxon>Actinomycetes</taxon>
        <taxon>Mycobacteriales</taxon>
        <taxon>Mycobacteriaceae</taxon>
        <taxon>Mycobacterium</taxon>
    </lineage>
</organism>
<feature type="transmembrane region" description="Helical" evidence="1">
    <location>
        <begin position="12"/>
        <end position="36"/>
    </location>
</feature>
<sequence length="42" mass="4503">MSLVPIKGPAAYLMQVVGAVSLVVLRFGGDGVFPVIETRWTQ</sequence>
<gene>
    <name evidence="2" type="ORF">MKAN_11415</name>
</gene>
<keyword evidence="1" id="KW-0472">Membrane</keyword>
<evidence type="ECO:0000256" key="1">
    <source>
        <dbReference type="SAM" id="Phobius"/>
    </source>
</evidence>
<dbReference type="KEGG" id="mkn:MKAN_11415"/>
<keyword evidence="1" id="KW-1133">Transmembrane helix</keyword>
<dbReference type="EMBL" id="CP006835">
    <property type="protein sequence ID" value="AGZ54193.1"/>
    <property type="molecule type" value="Genomic_DNA"/>
</dbReference>
<name>U5WYA0_MYCKA</name>
<dbReference type="AlphaFoldDB" id="U5WYA0"/>
<evidence type="ECO:0000313" key="2">
    <source>
        <dbReference type="EMBL" id="AGZ54193.1"/>
    </source>
</evidence>
<protein>
    <submittedName>
        <fullName evidence="2">Uncharacterized protein</fullName>
    </submittedName>
</protein>
<dbReference type="Proteomes" id="UP000017786">
    <property type="component" value="Chromosome"/>
</dbReference>
<evidence type="ECO:0000313" key="3">
    <source>
        <dbReference type="Proteomes" id="UP000017786"/>
    </source>
</evidence>
<dbReference type="HOGENOM" id="CLU_3254344_0_0_11"/>
<reference evidence="2 3" key="1">
    <citation type="submission" date="2013-10" db="EMBL/GenBank/DDBJ databases">
        <title>Genome sequence of Mycobacterium kansasii.</title>
        <authorList>
            <consortium name="McGill University Mycobacterium genome consortium"/>
            <person name="Veyrier F.J."/>
            <person name="Behr M.A."/>
        </authorList>
    </citation>
    <scope>NUCLEOTIDE SEQUENCE [LARGE SCALE GENOMIC DNA]</scope>
    <source>
        <strain evidence="2 3">ATCC 12478</strain>
    </source>
</reference>
<accession>U5WYA0</accession>
<proteinExistence type="predicted"/>